<evidence type="ECO:0000313" key="2">
    <source>
        <dbReference type="Proteomes" id="UP000568839"/>
    </source>
</evidence>
<protein>
    <submittedName>
        <fullName evidence="1">Uncharacterized protein</fullName>
    </submittedName>
</protein>
<evidence type="ECO:0000313" key="1">
    <source>
        <dbReference type="EMBL" id="MBB6449172.1"/>
    </source>
</evidence>
<proteinExistence type="predicted"/>
<organism evidence="1 2">
    <name type="scientific">Geomicrobium halophilum</name>
    <dbReference type="NCBI Taxonomy" id="549000"/>
    <lineage>
        <taxon>Bacteria</taxon>
        <taxon>Bacillati</taxon>
        <taxon>Bacillota</taxon>
        <taxon>Bacilli</taxon>
        <taxon>Bacillales</taxon>
        <taxon>Geomicrobium</taxon>
    </lineage>
</organism>
<gene>
    <name evidence="1" type="ORF">HNR44_001121</name>
</gene>
<keyword evidence="2" id="KW-1185">Reference proteome</keyword>
<dbReference type="EMBL" id="JACHHJ010000001">
    <property type="protein sequence ID" value="MBB6449172.1"/>
    <property type="molecule type" value="Genomic_DNA"/>
</dbReference>
<name>A0A841PY39_9BACL</name>
<dbReference type="RefSeq" id="WP_184403083.1">
    <property type="nucleotide sequence ID" value="NZ_JACHHJ010000001.1"/>
</dbReference>
<dbReference type="AlphaFoldDB" id="A0A841PY39"/>
<reference evidence="1 2" key="1">
    <citation type="submission" date="2020-08" db="EMBL/GenBank/DDBJ databases">
        <title>Genomic Encyclopedia of Type Strains, Phase IV (KMG-IV): sequencing the most valuable type-strain genomes for metagenomic binning, comparative biology and taxonomic classification.</title>
        <authorList>
            <person name="Goeker M."/>
        </authorList>
    </citation>
    <scope>NUCLEOTIDE SEQUENCE [LARGE SCALE GENOMIC DNA]</scope>
    <source>
        <strain evidence="1 2">DSM 21769</strain>
    </source>
</reference>
<dbReference type="Proteomes" id="UP000568839">
    <property type="component" value="Unassembled WGS sequence"/>
</dbReference>
<accession>A0A841PY39</accession>
<sequence>MKYYEFDSPFYALIKAPNERKAKAIYKKYIWAAGCYNCKERSRDYALMKFAMAHDSKTNDVIFKLNQFLEENSDVLLIDANTG</sequence>
<comment type="caution">
    <text evidence="1">The sequence shown here is derived from an EMBL/GenBank/DDBJ whole genome shotgun (WGS) entry which is preliminary data.</text>
</comment>